<keyword evidence="1 4" id="KW-0238">DNA-binding</keyword>
<evidence type="ECO:0000256" key="1">
    <source>
        <dbReference type="ARBA" id="ARBA00023125"/>
    </source>
</evidence>
<feature type="domain" description="Bvu-2165-like IHF-HU-like DNA-binding" evidence="3">
    <location>
        <begin position="17"/>
        <end position="119"/>
    </location>
</feature>
<dbReference type="Pfam" id="PF14734">
    <property type="entry name" value="DUF4469"/>
    <property type="match status" value="1"/>
</dbReference>
<protein>
    <submittedName>
        <fullName evidence="4">DNA-binding domain-containing protein</fullName>
    </submittedName>
</protein>
<organism evidence="4">
    <name type="scientific">Candidatus Kentrum sp. DK</name>
    <dbReference type="NCBI Taxonomy" id="2126562"/>
    <lineage>
        <taxon>Bacteria</taxon>
        <taxon>Pseudomonadati</taxon>
        <taxon>Pseudomonadota</taxon>
        <taxon>Gammaproteobacteria</taxon>
        <taxon>Candidatus Kentrum</taxon>
    </lineage>
</organism>
<dbReference type="Pfam" id="PF14848">
    <property type="entry name" value="HU-DNA_bdg"/>
    <property type="match status" value="1"/>
</dbReference>
<dbReference type="EMBL" id="CAADEY010000041">
    <property type="protein sequence ID" value="VFJ53974.1"/>
    <property type="molecule type" value="Genomic_DNA"/>
</dbReference>
<name>A0A450SKE9_9GAMM</name>
<dbReference type="InterPro" id="IPR027824">
    <property type="entry name" value="DUF4469"/>
</dbReference>
<dbReference type="CDD" id="cd12843">
    <property type="entry name" value="Bvu_2165_C_like"/>
    <property type="match status" value="1"/>
</dbReference>
<dbReference type="GO" id="GO:0003677">
    <property type="term" value="F:DNA binding"/>
    <property type="evidence" value="ECO:0007669"/>
    <property type="project" value="UniProtKB-KW"/>
</dbReference>
<accession>A0A450SKE9</accession>
<dbReference type="InterPro" id="IPR049893">
    <property type="entry name" value="Bvu_2165-like_IHF-HU-DNA_bdg"/>
</dbReference>
<evidence type="ECO:0000313" key="4">
    <source>
        <dbReference type="EMBL" id="VFJ53974.1"/>
    </source>
</evidence>
<gene>
    <name evidence="4" type="ORF">BECKDK2373C_GA0170839_104121</name>
</gene>
<dbReference type="InterPro" id="IPR010992">
    <property type="entry name" value="IHF-like_DNA-bd_dom_sf"/>
</dbReference>
<dbReference type="Gene3D" id="4.10.520.10">
    <property type="entry name" value="IHF-like DNA-binding proteins"/>
    <property type="match status" value="1"/>
</dbReference>
<evidence type="ECO:0000259" key="2">
    <source>
        <dbReference type="Pfam" id="PF14734"/>
    </source>
</evidence>
<sequence>MPIRYGLNESHLGNGTEDNTYTARVLAPDSADLGTIVERVTAQGSKWTGEDVRAVMGAVTHAVEDLLVEGRRINIDGLCELYPRIAGVFHGITDHFDPARHRVDVGARPSIKLRHTVRESAHVTKEETIKPTPAPLEYQDIGSGDTDGALTPGNIGTLNGHRLKFDPAKADEGIFLLPVKATADSPKETRITVVQKNKPSQLVFLVPADLAKGGYQLEVRARVQGSTELRLGRLDATLSA</sequence>
<evidence type="ECO:0000259" key="3">
    <source>
        <dbReference type="Pfam" id="PF14848"/>
    </source>
</evidence>
<feature type="domain" description="DUF4469" evidence="2">
    <location>
        <begin position="139"/>
        <end position="228"/>
    </location>
</feature>
<dbReference type="AlphaFoldDB" id="A0A450SKE9"/>
<reference evidence="4" key="1">
    <citation type="submission" date="2019-02" db="EMBL/GenBank/DDBJ databases">
        <authorList>
            <person name="Gruber-Vodicka R. H."/>
            <person name="Seah K. B. B."/>
        </authorList>
    </citation>
    <scope>NUCLEOTIDE SEQUENCE</scope>
    <source>
        <strain evidence="4">BECK_DK161</strain>
    </source>
</reference>
<dbReference type="Gene3D" id="2.70.50.70">
    <property type="match status" value="1"/>
</dbReference>
<proteinExistence type="predicted"/>